<feature type="compositionally biased region" description="Basic and acidic residues" evidence="6">
    <location>
        <begin position="871"/>
        <end position="880"/>
    </location>
</feature>
<dbReference type="Pfam" id="PF12796">
    <property type="entry name" value="Ank_2"/>
    <property type="match status" value="1"/>
</dbReference>
<keyword evidence="9" id="KW-1185">Reference proteome</keyword>
<evidence type="ECO:0000256" key="4">
    <source>
        <dbReference type="ARBA" id="ARBA00022840"/>
    </source>
</evidence>
<dbReference type="PROSITE" id="PS50297">
    <property type="entry name" value="ANK_REP_REGION"/>
    <property type="match status" value="1"/>
</dbReference>
<evidence type="ECO:0000256" key="5">
    <source>
        <dbReference type="PROSITE-ProRule" id="PRU00023"/>
    </source>
</evidence>
<feature type="compositionally biased region" description="Basic and acidic residues" evidence="6">
    <location>
        <begin position="1740"/>
        <end position="1755"/>
    </location>
</feature>
<evidence type="ECO:0000256" key="6">
    <source>
        <dbReference type="SAM" id="MobiDB-lite"/>
    </source>
</evidence>
<dbReference type="Gene3D" id="1.10.510.10">
    <property type="entry name" value="Transferase(Phosphotransferase) domain 1"/>
    <property type="match status" value="1"/>
</dbReference>
<evidence type="ECO:0000256" key="3">
    <source>
        <dbReference type="ARBA" id="ARBA00022777"/>
    </source>
</evidence>
<dbReference type="FunFam" id="1.10.510.10:FF:000763">
    <property type="entry name" value="Os01g0748600 protein"/>
    <property type="match status" value="1"/>
</dbReference>
<dbReference type="PANTHER" id="PTHR36892">
    <property type="entry name" value="OS01G0201800 PROTEIN"/>
    <property type="match status" value="1"/>
</dbReference>
<dbReference type="InterPro" id="IPR000719">
    <property type="entry name" value="Prot_kinase_dom"/>
</dbReference>
<dbReference type="GO" id="GO:0005524">
    <property type="term" value="F:ATP binding"/>
    <property type="evidence" value="ECO:0007669"/>
    <property type="project" value="UniProtKB-KW"/>
</dbReference>
<keyword evidence="2" id="KW-0547">Nucleotide-binding</keyword>
<feature type="compositionally biased region" description="Polar residues" evidence="6">
    <location>
        <begin position="199"/>
        <end position="212"/>
    </location>
</feature>
<dbReference type="PROSITE" id="PS50088">
    <property type="entry name" value="ANK_REPEAT"/>
    <property type="match status" value="1"/>
</dbReference>
<feature type="region of interest" description="Disordered" evidence="6">
    <location>
        <begin position="785"/>
        <end position="856"/>
    </location>
</feature>
<dbReference type="InterPro" id="IPR036770">
    <property type="entry name" value="Ankyrin_rpt-contain_sf"/>
</dbReference>
<feature type="repeat" description="ANK" evidence="5">
    <location>
        <begin position="305"/>
        <end position="337"/>
    </location>
</feature>
<feature type="region of interest" description="Disordered" evidence="6">
    <location>
        <begin position="999"/>
        <end position="1021"/>
    </location>
</feature>
<evidence type="ECO:0000313" key="8">
    <source>
        <dbReference type="EMBL" id="URE19371.1"/>
    </source>
</evidence>
<dbReference type="SUPFAM" id="SSF56112">
    <property type="entry name" value="Protein kinase-like (PK-like)"/>
    <property type="match status" value="1"/>
</dbReference>
<dbReference type="PANTHER" id="PTHR36892:SF1">
    <property type="entry name" value="OS05G0518200 PROTEIN"/>
    <property type="match status" value="1"/>
</dbReference>
<feature type="compositionally biased region" description="Basic and acidic residues" evidence="6">
    <location>
        <begin position="249"/>
        <end position="259"/>
    </location>
</feature>
<reference evidence="8" key="1">
    <citation type="submission" date="2022-05" db="EMBL/GenBank/DDBJ databases">
        <title>The Musa troglodytarum L. genome provides insights into the mechanism of non-climacteric behaviour and enrichment of carotenoids.</title>
        <authorList>
            <person name="Wang J."/>
        </authorList>
    </citation>
    <scope>NUCLEOTIDE SEQUENCE</scope>
    <source>
        <tissue evidence="8">Leaf</tissue>
    </source>
</reference>
<keyword evidence="3" id="KW-0418">Kinase</keyword>
<evidence type="ECO:0000259" key="7">
    <source>
        <dbReference type="PROSITE" id="PS50011"/>
    </source>
</evidence>
<evidence type="ECO:0000256" key="2">
    <source>
        <dbReference type="ARBA" id="ARBA00022741"/>
    </source>
</evidence>
<evidence type="ECO:0000313" key="9">
    <source>
        <dbReference type="Proteomes" id="UP001055439"/>
    </source>
</evidence>
<feature type="region of interest" description="Disordered" evidence="6">
    <location>
        <begin position="1036"/>
        <end position="1055"/>
    </location>
</feature>
<feature type="compositionally biased region" description="Low complexity" evidence="6">
    <location>
        <begin position="215"/>
        <end position="229"/>
    </location>
</feature>
<dbReference type="Proteomes" id="UP001055439">
    <property type="component" value="Chromosome 7"/>
</dbReference>
<dbReference type="GO" id="GO:0004672">
    <property type="term" value="F:protein kinase activity"/>
    <property type="evidence" value="ECO:0007669"/>
    <property type="project" value="InterPro"/>
</dbReference>
<dbReference type="OrthoDB" id="678085at2759"/>
<keyword evidence="4" id="KW-0067">ATP-binding</keyword>
<feature type="domain" description="Protein kinase" evidence="7">
    <location>
        <begin position="355"/>
        <end position="649"/>
    </location>
</feature>
<feature type="compositionally biased region" description="Low complexity" evidence="6">
    <location>
        <begin position="1078"/>
        <end position="1092"/>
    </location>
</feature>
<dbReference type="Gene3D" id="3.30.200.20">
    <property type="entry name" value="Phosphorylase Kinase, domain 1"/>
    <property type="match status" value="1"/>
</dbReference>
<accession>A0A9E7KJ76</accession>
<proteinExistence type="predicted"/>
<dbReference type="SMART" id="SM00248">
    <property type="entry name" value="ANK"/>
    <property type="match status" value="3"/>
</dbReference>
<dbReference type="InterPro" id="IPR011009">
    <property type="entry name" value="Kinase-like_dom_sf"/>
</dbReference>
<dbReference type="InterPro" id="IPR001245">
    <property type="entry name" value="Ser-Thr/Tyr_kinase_cat_dom"/>
</dbReference>
<protein>
    <recommendedName>
        <fullName evidence="7">Protein kinase domain-containing protein</fullName>
    </recommendedName>
</protein>
<dbReference type="EMBL" id="CP097509">
    <property type="protein sequence ID" value="URE19371.1"/>
    <property type="molecule type" value="Genomic_DNA"/>
</dbReference>
<dbReference type="SUPFAM" id="SSF48403">
    <property type="entry name" value="Ankyrin repeat"/>
    <property type="match status" value="1"/>
</dbReference>
<name>A0A9E7KJ76_9LILI</name>
<dbReference type="FunFam" id="1.25.40.20:FF:000349">
    <property type="entry name" value="Predicted protein"/>
    <property type="match status" value="1"/>
</dbReference>
<feature type="compositionally biased region" description="Basic and acidic residues" evidence="6">
    <location>
        <begin position="795"/>
        <end position="806"/>
    </location>
</feature>
<dbReference type="PROSITE" id="PS50011">
    <property type="entry name" value="PROTEIN_KINASE_DOM"/>
    <property type="match status" value="1"/>
</dbReference>
<sequence length="1755" mass="195538">MFSVFLEFNFRRWSWNQQDDLYAWFCLEDASSNPDAKSAEDLLKMKILEQESHSRFRVAHEAALQVEGISQAWPAAAFVYKDDVEQPKKGVYCFALDDELTGFANESDGGSPVVSNQEPSYPTRYLDVETSTSFVLTELFCKGLFRGVVPTNQPVGPRVVAKEDASYPARCLDEDTSVSFVLTKADSGSQNPGAEFESNPETRVSGYESNPSDPIPTSFSSFSHISPSPAMESKPTGRFTLGRQSSLAPREDRDESLRSEVLDGSHVPAEIGSDIRLMYLASEGDLDGIQEILDSGVDVNFSDIDGRTALHVAACQGFAEVVELLIRRGAKVDPQDQWGSTPLADAMHYRNHEVIRILEQHGAKFLVAPTHAKIAREIPEYEIEPNELDFTNSVFITKGTFLLATWHGIEVAVKMFGEDVMTDDDKVSAFMDELALLQKIRHPNVVQFLGAVTQSSPMMIVTEYLPKGDLRAFLNMKGPLKPRLAVKFALDIARGMNYLHEHKPEAIIHRDLEPSNILLDDSGHLKVADFGISKMLRMAKTIREVRPLTSLDTACRYMAPEVFRNEEYDTKVDVFSFSLILKEMIEGCLPFNKKQDDEVPKAYASKERPPFTAHRKKYPRGLKELIEQCWSDDPAKRPTFKNIIDQLLIIQNQIAQKQRWKVRPLKVFYNFEAIWKKDNSNSSSRSSRSSRNLREYAAKMRSVDMEKCWPLGTSGGGERSLPPIPFRKYRWWSDELWAVRSAAAGGCPAPERDRSRAKVKLRAPKKRSVAELFAVAPQIERIEEETNGCGGDVGHGVDAEDGEQKRGRGQGADDALRDHISNKSWKKKKKKKKKKRYIGKKCWIRSGSKKPKTQRQVLKLVIGSQKKLLEDSATEKELRKASRHSLGGQKKKAAATTLQNKENKQFHGYNLVASNQEAAEIPRVKSILRSPRETSSMKSRGLNGDTQAGHPFKRCCALEKHVTFGGNDGHNETFSNMKLPQLLNLCVRFSDALAASSISDLSRGDKLPPTEQSKVNKTGGAPTVEGQAQLIESGVHATADHPSNPVNRNITRRPKTSLKETIDFDHAMQISKGLNIGYSDSSSRQYNNSSPSIRNSCPEERSNSGAGFHSDTNFHRMLDAREVMHASMTSAPKLEPESSLNMAGIPMSQPSLSCLPVSVDEREVDRPVAFKKDTYIQIPAIQPVCDITPLDQMINECPETTRSMLDPLCKCDGMCVSEDSIGSPLGSQELVKFHSDAKFGASEIFKQQNLGPEHSFQVPYLTGSKSNMDHVNMGGKFCWTMVDRNDQRRRHSHHFYPARKPTKSGLGYLRLHCSERMDVQNHESSRDKDQSLHHGQNPASLSCGMCVELNHHDLNWTPSESFHAEESLVECRIEPAVPSTMRLMGKNVTVGRSSGDSKCTDHGPAWTDKEIITRRSPSRIVVDKALLERRLQRECVTHPMSGISRDCIRRLQDLPSDPYHFPAVDERYDRTFLGHQSLRTSRNGHMSTLPCHGTSYSTSHRLLNHSPKSAVDSGTRCLGFGRPLLSVSTHSQNIGQHFLLNSAGSRHNQMLSGNMSSASHPRLSSPKCMDFIGPLSSIQHSSGLPQWLLDGEQPMMQPSTFSTSDVTHPAYSKGASHSLNSLRFSFIPHHQASRLTSTLEDVTCNSSTYKRAPIEDDKIMGAVKRPRSAVQQEANAPTSPWREHLLGCLPFCTEPSEFPAFENGKQYGSGFPVMNGELGIVTGSNAGMPAISSAGAKHILKPDGREDRGDARPTH</sequence>
<feature type="region of interest" description="Disordered" evidence="6">
    <location>
        <begin position="1733"/>
        <end position="1755"/>
    </location>
</feature>
<dbReference type="Gene3D" id="1.25.40.20">
    <property type="entry name" value="Ankyrin repeat-containing domain"/>
    <property type="match status" value="1"/>
</dbReference>
<feature type="region of interest" description="Disordered" evidence="6">
    <location>
        <begin position="1076"/>
        <end position="1109"/>
    </location>
</feature>
<dbReference type="FunFam" id="3.30.200.20:FF:000180">
    <property type="entry name" value="serine/threonine-protein kinase STY46-like"/>
    <property type="match status" value="1"/>
</dbReference>
<dbReference type="InterPro" id="IPR002110">
    <property type="entry name" value="Ankyrin_rpt"/>
</dbReference>
<feature type="compositionally biased region" description="Basic residues" evidence="6">
    <location>
        <begin position="824"/>
        <end position="853"/>
    </location>
</feature>
<feature type="region of interest" description="Disordered" evidence="6">
    <location>
        <begin position="184"/>
        <end position="259"/>
    </location>
</feature>
<feature type="region of interest" description="Disordered" evidence="6">
    <location>
        <begin position="871"/>
        <end position="892"/>
    </location>
</feature>
<organism evidence="8 9">
    <name type="scientific">Musa troglodytarum</name>
    <name type="common">fe'i banana</name>
    <dbReference type="NCBI Taxonomy" id="320322"/>
    <lineage>
        <taxon>Eukaryota</taxon>
        <taxon>Viridiplantae</taxon>
        <taxon>Streptophyta</taxon>
        <taxon>Embryophyta</taxon>
        <taxon>Tracheophyta</taxon>
        <taxon>Spermatophyta</taxon>
        <taxon>Magnoliopsida</taxon>
        <taxon>Liliopsida</taxon>
        <taxon>Zingiberales</taxon>
        <taxon>Musaceae</taxon>
        <taxon>Musa</taxon>
    </lineage>
</organism>
<dbReference type="Pfam" id="PF07714">
    <property type="entry name" value="PK_Tyr_Ser-Thr"/>
    <property type="match status" value="1"/>
</dbReference>
<keyword evidence="1" id="KW-0808">Transferase</keyword>
<evidence type="ECO:0000256" key="1">
    <source>
        <dbReference type="ARBA" id="ARBA00022679"/>
    </source>
</evidence>
<gene>
    <name evidence="8" type="ORF">MUK42_05005</name>
</gene>
<keyword evidence="5" id="KW-0040">ANK repeat</keyword>
<dbReference type="CDD" id="cd13999">
    <property type="entry name" value="STKc_MAP3K-like"/>
    <property type="match status" value="1"/>
</dbReference>